<protein>
    <recommendedName>
        <fullName evidence="3">DUF1508 domain-containing protein</fullName>
    </recommendedName>
</protein>
<dbReference type="Proteomes" id="UP001404104">
    <property type="component" value="Unassembled WGS sequence"/>
</dbReference>
<evidence type="ECO:0008006" key="3">
    <source>
        <dbReference type="Google" id="ProtNLM"/>
    </source>
</evidence>
<comment type="caution">
    <text evidence="1">The sequence shown here is derived from an EMBL/GenBank/DDBJ whole genome shotgun (WGS) entry which is preliminary data.</text>
</comment>
<proteinExistence type="predicted"/>
<sequence length="129" mass="13853">MSGPLDDNAPAVEAAGASTLGLAGDGREVFTELCQTGSEECTTDPAKVVSIFGGEVTTPYDRARVVVTDTRTPGEFWIFVWFANGDRVHVGFSSNYLDALDESRHRARALGVFAIDLTTIPDDNWSVPS</sequence>
<dbReference type="RefSeq" id="WP_345866111.1">
    <property type="nucleotide sequence ID" value="NZ_JBDIMF010000008.1"/>
</dbReference>
<organism evidence="1 2">
    <name type="scientific">Sphingomonas qilianensis</name>
    <dbReference type="NCBI Taxonomy" id="1736690"/>
    <lineage>
        <taxon>Bacteria</taxon>
        <taxon>Pseudomonadati</taxon>
        <taxon>Pseudomonadota</taxon>
        <taxon>Alphaproteobacteria</taxon>
        <taxon>Sphingomonadales</taxon>
        <taxon>Sphingomonadaceae</taxon>
        <taxon>Sphingomonas</taxon>
    </lineage>
</organism>
<accession>A0ABU9XWD1</accession>
<evidence type="ECO:0000313" key="1">
    <source>
        <dbReference type="EMBL" id="MEN2787859.1"/>
    </source>
</evidence>
<evidence type="ECO:0000313" key="2">
    <source>
        <dbReference type="Proteomes" id="UP001404104"/>
    </source>
</evidence>
<keyword evidence="2" id="KW-1185">Reference proteome</keyword>
<dbReference type="EMBL" id="JBDIMF010000008">
    <property type="protein sequence ID" value="MEN2787859.1"/>
    <property type="molecule type" value="Genomic_DNA"/>
</dbReference>
<reference evidence="1 2" key="1">
    <citation type="submission" date="2024-05" db="EMBL/GenBank/DDBJ databases">
        <authorList>
            <person name="Liu Q."/>
            <person name="Xin Y.-H."/>
        </authorList>
    </citation>
    <scope>NUCLEOTIDE SEQUENCE [LARGE SCALE GENOMIC DNA]</scope>
    <source>
        <strain evidence="1 2">CGMCC 1.15349</strain>
    </source>
</reference>
<name>A0ABU9XWD1_9SPHN</name>
<gene>
    <name evidence="1" type="ORF">ABC969_15705</name>
</gene>